<evidence type="ECO:0000256" key="10">
    <source>
        <dbReference type="ARBA" id="ARBA00023288"/>
    </source>
</evidence>
<gene>
    <name evidence="13" type="primary">GPC5</name>
    <name evidence="13" type="ORF">CDAR_579141</name>
</gene>
<accession>A0AAV4RTI5</accession>
<keyword evidence="4 12" id="KW-0336">GPI-anchor</keyword>
<evidence type="ECO:0000313" key="14">
    <source>
        <dbReference type="Proteomes" id="UP001054837"/>
    </source>
</evidence>
<keyword evidence="9 12" id="KW-0357">Heparan sulfate</keyword>
<evidence type="ECO:0000256" key="9">
    <source>
        <dbReference type="ARBA" id="ARBA00023207"/>
    </source>
</evidence>
<name>A0AAV4RTI5_9ARAC</name>
<comment type="subcellular location">
    <subcellularLocation>
        <location evidence="1 12">Cell membrane</location>
        <topology evidence="1 12">Lipid-anchor</topology>
        <topology evidence="1 12">GPI-anchor</topology>
    </subcellularLocation>
</comment>
<dbReference type="Pfam" id="PF01153">
    <property type="entry name" value="Glypican"/>
    <property type="match status" value="1"/>
</dbReference>
<evidence type="ECO:0000256" key="12">
    <source>
        <dbReference type="RuleBase" id="RU003519"/>
    </source>
</evidence>
<keyword evidence="6 12" id="KW-0654">Proteoglycan</keyword>
<dbReference type="GO" id="GO:1905475">
    <property type="term" value="P:regulation of protein localization to membrane"/>
    <property type="evidence" value="ECO:0007669"/>
    <property type="project" value="TreeGrafter"/>
</dbReference>
<evidence type="ECO:0000256" key="11">
    <source>
        <dbReference type="RuleBase" id="RU003518"/>
    </source>
</evidence>
<keyword evidence="3" id="KW-1003">Cell membrane</keyword>
<sequence length="309" mass="35945">MDIILLNHKHVHQDIYMYDLHIFAYIAENFIERIHISQNNTYVLFSDVYKKMDGVAREPVSQLFQDLLSYMEGRQLELESKISEFFDELFPLVYHHSINPNLKDFSADYKECLRQTRREIRPFGDIADRATQHLVRSFTVARTLLDAFELGVEVITATSSMRFRPECDTGLMRMVYCSHCSGFARTKPCGGYCLNVVRGCLAHVAELDQPWSNYVKMLERLVPNLLGSYNIEDVLSVLDTKISEAIMYAMENGPDLSKKITTWCDLSQGVSLPIISSYELLVTFERQLRWFMLPDCDTFVHRWLLCTFE</sequence>
<dbReference type="GO" id="GO:0009986">
    <property type="term" value="C:cell surface"/>
    <property type="evidence" value="ECO:0007669"/>
    <property type="project" value="TreeGrafter"/>
</dbReference>
<keyword evidence="8" id="KW-0325">Glycoprotein</keyword>
<dbReference type="AlphaFoldDB" id="A0AAV4RTI5"/>
<dbReference type="EMBL" id="BPLQ01006636">
    <property type="protein sequence ID" value="GIY24126.1"/>
    <property type="molecule type" value="Genomic_DNA"/>
</dbReference>
<proteinExistence type="inferred from homology"/>
<dbReference type="GO" id="GO:0090263">
    <property type="term" value="P:positive regulation of canonical Wnt signaling pathway"/>
    <property type="evidence" value="ECO:0007669"/>
    <property type="project" value="TreeGrafter"/>
</dbReference>
<dbReference type="Proteomes" id="UP001054837">
    <property type="component" value="Unassembled WGS sequence"/>
</dbReference>
<dbReference type="GO" id="GO:0016477">
    <property type="term" value="P:cell migration"/>
    <property type="evidence" value="ECO:0007669"/>
    <property type="project" value="TreeGrafter"/>
</dbReference>
<evidence type="ECO:0000256" key="1">
    <source>
        <dbReference type="ARBA" id="ARBA00004609"/>
    </source>
</evidence>
<evidence type="ECO:0000256" key="6">
    <source>
        <dbReference type="ARBA" id="ARBA00022974"/>
    </source>
</evidence>
<evidence type="ECO:0000313" key="13">
    <source>
        <dbReference type="EMBL" id="GIY24126.1"/>
    </source>
</evidence>
<evidence type="ECO:0000256" key="7">
    <source>
        <dbReference type="ARBA" id="ARBA00023136"/>
    </source>
</evidence>
<keyword evidence="14" id="KW-1185">Reference proteome</keyword>
<comment type="function">
    <text evidence="12">Cell surface proteoglycan.</text>
</comment>
<dbReference type="GO" id="GO:0098552">
    <property type="term" value="C:side of membrane"/>
    <property type="evidence" value="ECO:0007669"/>
    <property type="project" value="UniProtKB-KW"/>
</dbReference>
<dbReference type="PANTHER" id="PTHR10822">
    <property type="entry name" value="GLYPICAN"/>
    <property type="match status" value="1"/>
</dbReference>
<dbReference type="GO" id="GO:0005886">
    <property type="term" value="C:plasma membrane"/>
    <property type="evidence" value="ECO:0007669"/>
    <property type="project" value="UniProtKB-SubCell"/>
</dbReference>
<organism evidence="13 14">
    <name type="scientific">Caerostris darwini</name>
    <dbReference type="NCBI Taxonomy" id="1538125"/>
    <lineage>
        <taxon>Eukaryota</taxon>
        <taxon>Metazoa</taxon>
        <taxon>Ecdysozoa</taxon>
        <taxon>Arthropoda</taxon>
        <taxon>Chelicerata</taxon>
        <taxon>Arachnida</taxon>
        <taxon>Araneae</taxon>
        <taxon>Araneomorphae</taxon>
        <taxon>Entelegynae</taxon>
        <taxon>Araneoidea</taxon>
        <taxon>Araneidae</taxon>
        <taxon>Caerostris</taxon>
    </lineage>
</organism>
<keyword evidence="7 12" id="KW-0472">Membrane</keyword>
<reference evidence="13 14" key="1">
    <citation type="submission" date="2021-06" db="EMBL/GenBank/DDBJ databases">
        <title>Caerostris darwini draft genome.</title>
        <authorList>
            <person name="Kono N."/>
            <person name="Arakawa K."/>
        </authorList>
    </citation>
    <scope>NUCLEOTIDE SEQUENCE [LARGE SCALE GENOMIC DNA]</scope>
</reference>
<evidence type="ECO:0000256" key="3">
    <source>
        <dbReference type="ARBA" id="ARBA00022475"/>
    </source>
</evidence>
<protein>
    <submittedName>
        <fullName evidence="13">Glypican-5</fullName>
    </submittedName>
</protein>
<dbReference type="InterPro" id="IPR001863">
    <property type="entry name" value="Glypican"/>
</dbReference>
<evidence type="ECO:0000256" key="2">
    <source>
        <dbReference type="ARBA" id="ARBA00010260"/>
    </source>
</evidence>
<dbReference type="GO" id="GO:0005576">
    <property type="term" value="C:extracellular region"/>
    <property type="evidence" value="ECO:0007669"/>
    <property type="project" value="TreeGrafter"/>
</dbReference>
<evidence type="ECO:0000256" key="5">
    <source>
        <dbReference type="ARBA" id="ARBA00022729"/>
    </source>
</evidence>
<evidence type="ECO:0000256" key="8">
    <source>
        <dbReference type="ARBA" id="ARBA00023180"/>
    </source>
</evidence>
<evidence type="ECO:0000256" key="4">
    <source>
        <dbReference type="ARBA" id="ARBA00022622"/>
    </source>
</evidence>
<comment type="similarity">
    <text evidence="2 11">Belongs to the glypican family.</text>
</comment>
<dbReference type="PANTHER" id="PTHR10822:SF29">
    <property type="entry name" value="DIVISION ABNORMALLY DELAYED PROTEIN"/>
    <property type="match status" value="1"/>
</dbReference>
<comment type="caution">
    <text evidence="13">The sequence shown here is derived from an EMBL/GenBank/DDBJ whole genome shotgun (WGS) entry which is preliminary data.</text>
</comment>
<keyword evidence="10 12" id="KW-0449">Lipoprotein</keyword>
<keyword evidence="5" id="KW-0732">Signal</keyword>